<evidence type="ECO:0000313" key="5">
    <source>
        <dbReference type="EMBL" id="HFT93628.1"/>
    </source>
</evidence>
<dbReference type="PANTHER" id="PTHR37477">
    <property type="entry name" value="COBALT-PRECORRIN-5A HYDROLASE"/>
    <property type="match status" value="1"/>
</dbReference>
<dbReference type="InterPro" id="IPR002750">
    <property type="entry name" value="CobE/GbiG_C"/>
</dbReference>
<comment type="caution">
    <text evidence="5">The sequence shown here is derived from an EMBL/GenBank/DDBJ whole genome shotgun (WGS) entry which is preliminary data.</text>
</comment>
<dbReference type="Gene3D" id="3.30.420.180">
    <property type="entry name" value="CobE/GbiG C-terminal domain"/>
    <property type="match status" value="1"/>
</dbReference>
<feature type="domain" description="CobE/GbiG C-terminal" evidence="2">
    <location>
        <begin position="256"/>
        <end position="381"/>
    </location>
</feature>
<accession>A0A7C3QWU2</accession>
<proteinExistence type="predicted"/>
<dbReference type="InterPro" id="IPR036518">
    <property type="entry name" value="CobE/GbiG_C_sf"/>
</dbReference>
<feature type="region of interest" description="Disordered" evidence="1">
    <location>
        <begin position="1"/>
        <end position="22"/>
    </location>
</feature>
<reference evidence="5" key="1">
    <citation type="journal article" date="2020" name="mSystems">
        <title>Genome- and Community-Level Interaction Insights into Carbon Utilization and Element Cycling Functions of Hydrothermarchaeota in Hydrothermal Sediment.</title>
        <authorList>
            <person name="Zhou Z."/>
            <person name="Liu Y."/>
            <person name="Xu W."/>
            <person name="Pan J."/>
            <person name="Luo Z.H."/>
            <person name="Li M."/>
        </authorList>
    </citation>
    <scope>NUCLEOTIDE SEQUENCE [LARGE SCALE GENOMIC DNA]</scope>
    <source>
        <strain evidence="5">SpSt-902</strain>
    </source>
</reference>
<dbReference type="InterPro" id="IPR038029">
    <property type="entry name" value="GbiG_N_sf"/>
</dbReference>
<evidence type="ECO:0000256" key="1">
    <source>
        <dbReference type="SAM" id="MobiDB-lite"/>
    </source>
</evidence>
<dbReference type="Gene3D" id="3.40.50.11220">
    <property type="match status" value="1"/>
</dbReference>
<dbReference type="PANTHER" id="PTHR37477:SF1">
    <property type="entry name" value="COBALT-PRECORRIN-5A HYDROLASE"/>
    <property type="match status" value="1"/>
</dbReference>
<evidence type="ECO:0000259" key="4">
    <source>
        <dbReference type="Pfam" id="PF11761"/>
    </source>
</evidence>
<dbReference type="InterPro" id="IPR021745">
    <property type="entry name" value="CbiG_mid"/>
</dbReference>
<evidence type="ECO:0000259" key="2">
    <source>
        <dbReference type="Pfam" id="PF01890"/>
    </source>
</evidence>
<sequence>MDCHNRPREIRPEERQTVNQQPGITREKCAIVTITRPGLALAKKLREGLNATLFVSERYTEPGDPDIQSFDGVVKNLLPQLFQTYDGIVLIMALGIVVRTIAPLIQDKKHDPGIVVVDVSGKFSISLLSGHLGGANQLARDVSDIIGCIPVITTGTDVTGTIAPDMMSKEIGADLEPFDLLKKVSSAIVDGDKVLILNPEKIPVPSLQATMKPHIQVFEEWPDPLPLSRAAVLISSRTDKKVDELPVHVIIRPRVLSVGLGCNRGTGFDEIRTLLLETFSEHHLSTASIRTLASIDLKQDETAFGELAKFLERPFVFFSREDLSSLSTPNPSAMVESHVGTPGVAEPSALLSLRKDPPFPGGRVRLIVTKKKSLNATISVAEWQSNPEESGQ</sequence>
<dbReference type="Pfam" id="PF11760">
    <property type="entry name" value="CbiG_N"/>
    <property type="match status" value="1"/>
</dbReference>
<feature type="domain" description="Cobalamin biosynthesis central region" evidence="4">
    <location>
        <begin position="162"/>
        <end position="241"/>
    </location>
</feature>
<dbReference type="SUPFAM" id="SSF159664">
    <property type="entry name" value="CobE/GbiG C-terminal domain-like"/>
    <property type="match status" value="1"/>
</dbReference>
<feature type="compositionally biased region" description="Basic and acidic residues" evidence="1">
    <location>
        <begin position="1"/>
        <end position="16"/>
    </location>
</feature>
<protein>
    <submittedName>
        <fullName evidence="5">Cobalamin biosynthesis protein CbiG</fullName>
    </submittedName>
</protein>
<evidence type="ECO:0000259" key="3">
    <source>
        <dbReference type="Pfam" id="PF11760"/>
    </source>
</evidence>
<dbReference type="Pfam" id="PF01890">
    <property type="entry name" value="CbiG_C"/>
    <property type="match status" value="1"/>
</dbReference>
<name>A0A7C3QWU2_9BACT</name>
<gene>
    <name evidence="5" type="ORF">ENX03_06785</name>
</gene>
<dbReference type="GO" id="GO:0009236">
    <property type="term" value="P:cobalamin biosynthetic process"/>
    <property type="evidence" value="ECO:0007669"/>
    <property type="project" value="InterPro"/>
</dbReference>
<dbReference type="InterPro" id="IPR052553">
    <property type="entry name" value="CbiG_hydrolase"/>
</dbReference>
<dbReference type="SUPFAM" id="SSF159672">
    <property type="entry name" value="CbiG N-terminal domain-like"/>
    <property type="match status" value="1"/>
</dbReference>
<feature type="domain" description="Cobalamin synthesis G N-terminal" evidence="3">
    <location>
        <begin position="77"/>
        <end position="157"/>
    </location>
</feature>
<dbReference type="Pfam" id="PF11761">
    <property type="entry name" value="CbiG_mid"/>
    <property type="match status" value="1"/>
</dbReference>
<dbReference type="AlphaFoldDB" id="A0A7C3QWU2"/>
<organism evidence="5">
    <name type="scientific">Leptospirillum ferriphilum</name>
    <dbReference type="NCBI Taxonomy" id="178606"/>
    <lineage>
        <taxon>Bacteria</taxon>
        <taxon>Pseudomonadati</taxon>
        <taxon>Nitrospirota</taxon>
        <taxon>Nitrospiria</taxon>
        <taxon>Nitrospirales</taxon>
        <taxon>Nitrospiraceae</taxon>
        <taxon>Leptospirillum</taxon>
    </lineage>
</organism>
<dbReference type="InterPro" id="IPR021744">
    <property type="entry name" value="CbiG_N"/>
</dbReference>
<dbReference type="EMBL" id="DTMM01000137">
    <property type="protein sequence ID" value="HFT93628.1"/>
    <property type="molecule type" value="Genomic_DNA"/>
</dbReference>